<keyword evidence="1" id="KW-1133">Transmembrane helix</keyword>
<dbReference type="EMBL" id="CP096019">
    <property type="protein sequence ID" value="UPM42249.1"/>
    <property type="molecule type" value="Genomic_DNA"/>
</dbReference>
<dbReference type="Proteomes" id="UP000831768">
    <property type="component" value="Chromosome"/>
</dbReference>
<reference evidence="3" key="1">
    <citation type="submission" date="2022-04" db="EMBL/GenBank/DDBJ databases">
        <title>Halocatena sp. nov., isolated from a salt lake.</title>
        <authorList>
            <person name="Cui H.-L."/>
        </authorList>
    </citation>
    <scope>NUCLEOTIDE SEQUENCE</scope>
    <source>
        <strain evidence="3">AD-1</strain>
    </source>
</reference>
<evidence type="ECO:0000259" key="2">
    <source>
        <dbReference type="Pfam" id="PF26028"/>
    </source>
</evidence>
<proteinExistence type="predicted"/>
<accession>A0A8U0A0F1</accession>
<dbReference type="Pfam" id="PF26028">
    <property type="entry name" value="DUF8006"/>
    <property type="match status" value="1"/>
</dbReference>
<evidence type="ECO:0000313" key="4">
    <source>
        <dbReference type="Proteomes" id="UP000831768"/>
    </source>
</evidence>
<keyword evidence="4" id="KW-1185">Reference proteome</keyword>
<dbReference type="GeneID" id="71928340"/>
<dbReference type="InterPro" id="IPR058319">
    <property type="entry name" value="DUF8006"/>
</dbReference>
<keyword evidence="1" id="KW-0812">Transmembrane</keyword>
<organism evidence="3 4">
    <name type="scientific">Halocatena salina</name>
    <dbReference type="NCBI Taxonomy" id="2934340"/>
    <lineage>
        <taxon>Archaea</taxon>
        <taxon>Methanobacteriati</taxon>
        <taxon>Methanobacteriota</taxon>
        <taxon>Stenosarchaea group</taxon>
        <taxon>Halobacteria</taxon>
        <taxon>Halobacteriales</taxon>
        <taxon>Natronomonadaceae</taxon>
        <taxon>Halocatena</taxon>
    </lineage>
</organism>
<feature type="transmembrane region" description="Helical" evidence="1">
    <location>
        <begin position="41"/>
        <end position="60"/>
    </location>
</feature>
<sequence length="86" mass="9108">MFALPLQAIDNFLLQYNIGHVLVLVFVLGLLGTLPLRSKTITGLHLGAFGLLFLITPLSLLGGQVVLKLVGIGLVFLGPMVIVTGK</sequence>
<feature type="transmembrane region" description="Helical" evidence="1">
    <location>
        <begin position="66"/>
        <end position="85"/>
    </location>
</feature>
<feature type="transmembrane region" description="Helical" evidence="1">
    <location>
        <begin position="12"/>
        <end position="34"/>
    </location>
</feature>
<dbReference type="RefSeq" id="WP_247992924.1">
    <property type="nucleotide sequence ID" value="NZ_CP096019.1"/>
</dbReference>
<keyword evidence="1" id="KW-0472">Membrane</keyword>
<gene>
    <name evidence="3" type="ORF">MW046_09795</name>
</gene>
<feature type="domain" description="DUF8006" evidence="2">
    <location>
        <begin position="4"/>
        <end position="85"/>
    </location>
</feature>
<name>A0A8U0A0F1_9EURY</name>
<evidence type="ECO:0000313" key="3">
    <source>
        <dbReference type="EMBL" id="UPM42249.1"/>
    </source>
</evidence>
<dbReference type="KEGG" id="haad:MW046_09795"/>
<dbReference type="AlphaFoldDB" id="A0A8U0A0F1"/>
<evidence type="ECO:0000256" key="1">
    <source>
        <dbReference type="SAM" id="Phobius"/>
    </source>
</evidence>
<protein>
    <recommendedName>
        <fullName evidence="2">DUF8006 domain-containing protein</fullName>
    </recommendedName>
</protein>